<name>A0A545U0H5_9GAMM</name>
<organism evidence="12 13">
    <name type="scientific">Aliikangiella coralliicola</name>
    <dbReference type="NCBI Taxonomy" id="2592383"/>
    <lineage>
        <taxon>Bacteria</taxon>
        <taxon>Pseudomonadati</taxon>
        <taxon>Pseudomonadota</taxon>
        <taxon>Gammaproteobacteria</taxon>
        <taxon>Oceanospirillales</taxon>
        <taxon>Pleioneaceae</taxon>
        <taxon>Aliikangiella</taxon>
    </lineage>
</organism>
<keyword evidence="4" id="KW-1003">Cell membrane</keyword>
<evidence type="ECO:0000256" key="10">
    <source>
        <dbReference type="SAM" id="MobiDB-lite"/>
    </source>
</evidence>
<evidence type="ECO:0000256" key="8">
    <source>
        <dbReference type="ARBA" id="ARBA00022989"/>
    </source>
</evidence>
<dbReference type="GO" id="GO:0015031">
    <property type="term" value="P:protein transport"/>
    <property type="evidence" value="ECO:0007669"/>
    <property type="project" value="UniProtKB-KW"/>
</dbReference>
<dbReference type="PROSITE" id="PS52015">
    <property type="entry name" value="TONB_CTD"/>
    <property type="match status" value="1"/>
</dbReference>
<gene>
    <name evidence="12" type="ORF">FLL46_24625</name>
</gene>
<evidence type="ECO:0000256" key="7">
    <source>
        <dbReference type="ARBA" id="ARBA00022927"/>
    </source>
</evidence>
<evidence type="ECO:0000256" key="3">
    <source>
        <dbReference type="ARBA" id="ARBA00022448"/>
    </source>
</evidence>
<protein>
    <submittedName>
        <fullName evidence="12">TonB family protein</fullName>
    </submittedName>
</protein>
<dbReference type="InterPro" id="IPR006260">
    <property type="entry name" value="TonB/TolA_C"/>
</dbReference>
<dbReference type="AlphaFoldDB" id="A0A545U0H5"/>
<evidence type="ECO:0000256" key="6">
    <source>
        <dbReference type="ARBA" id="ARBA00022692"/>
    </source>
</evidence>
<evidence type="ECO:0000256" key="9">
    <source>
        <dbReference type="ARBA" id="ARBA00023136"/>
    </source>
</evidence>
<dbReference type="Pfam" id="PF03544">
    <property type="entry name" value="TonB_C"/>
    <property type="match status" value="1"/>
</dbReference>
<comment type="similarity">
    <text evidence="2">Belongs to the TonB family.</text>
</comment>
<keyword evidence="13" id="KW-1185">Reference proteome</keyword>
<keyword evidence="7" id="KW-0653">Protein transport</keyword>
<reference evidence="12 13" key="1">
    <citation type="submission" date="2019-07" db="EMBL/GenBank/DDBJ databases">
        <title>Draft genome for Aliikangiella sp. M105.</title>
        <authorList>
            <person name="Wang G."/>
        </authorList>
    </citation>
    <scope>NUCLEOTIDE SEQUENCE [LARGE SCALE GENOMIC DNA]</scope>
    <source>
        <strain evidence="12 13">M105</strain>
    </source>
</reference>
<evidence type="ECO:0000256" key="5">
    <source>
        <dbReference type="ARBA" id="ARBA00022519"/>
    </source>
</evidence>
<evidence type="ECO:0000259" key="11">
    <source>
        <dbReference type="PROSITE" id="PS52015"/>
    </source>
</evidence>
<dbReference type="InterPro" id="IPR016087">
    <property type="entry name" value="Chalcone_isomerase"/>
</dbReference>
<sequence>MLKHQFDLRKIVIFAISIFCLSITFVQQSKAELSANLPGNSLKLLGIGMHQELRNDIYIGALFAPETVTDVEQLKNDTVAKRMSIRFVSKYSHRKMARHWKERLAMNNPRNRWQPLTREIVGFSRIFKRSLEIGDELNIDHVPGVGTQVYLNGTLFQTINKEGFVDLLLNVWLGTNPPTKAFKKSIRGQDTQPVQQDFVTKYEALQPIPGRFDQDLQPVTKVAAVETPAKKTTVVKKTPAKKNTTPAKKPPAKKVAKTTPPPKKKPEQNQKKVSTPSKAVANNKKTETKPSSNADPAKKLATDASKVAKLDKDNFKPDIKLDSAIAKEIAKPPVQKTASLEKPSNTTTTTEDLEEEFFDADLISGSYTRDLLNSIRQFQQYPKKALVNGDQGDVLARVKIDSNGEIIDFSIVERSGSRILDKAVTRMVRKAAPFQAIPKELKLQEFEFEVPISFQL</sequence>
<keyword evidence="3" id="KW-0813">Transport</keyword>
<keyword evidence="5" id="KW-0997">Cell inner membrane</keyword>
<keyword evidence="9" id="KW-0472">Membrane</keyword>
<dbReference type="InterPro" id="IPR037682">
    <property type="entry name" value="TonB_C"/>
</dbReference>
<dbReference type="Gene3D" id="3.30.1150.10">
    <property type="match status" value="1"/>
</dbReference>
<dbReference type="GO" id="GO:0055085">
    <property type="term" value="P:transmembrane transport"/>
    <property type="evidence" value="ECO:0007669"/>
    <property type="project" value="InterPro"/>
</dbReference>
<dbReference type="GO" id="GO:0031992">
    <property type="term" value="F:energy transducer activity"/>
    <property type="evidence" value="ECO:0007669"/>
    <property type="project" value="TreeGrafter"/>
</dbReference>
<evidence type="ECO:0000256" key="2">
    <source>
        <dbReference type="ARBA" id="ARBA00006555"/>
    </source>
</evidence>
<feature type="region of interest" description="Disordered" evidence="10">
    <location>
        <begin position="233"/>
        <end position="299"/>
    </location>
</feature>
<comment type="subcellular location">
    <subcellularLocation>
        <location evidence="1">Cell inner membrane</location>
        <topology evidence="1">Single-pass membrane protein</topology>
        <orientation evidence="1">Periplasmic side</orientation>
    </subcellularLocation>
</comment>
<keyword evidence="8" id="KW-1133">Transmembrane helix</keyword>
<feature type="domain" description="TonB C-terminal" evidence="11">
    <location>
        <begin position="366"/>
        <end position="456"/>
    </location>
</feature>
<dbReference type="OrthoDB" id="6077935at2"/>
<proteinExistence type="inferred from homology"/>
<dbReference type="PANTHER" id="PTHR33446:SF2">
    <property type="entry name" value="PROTEIN TONB"/>
    <property type="match status" value="1"/>
</dbReference>
<evidence type="ECO:0000256" key="4">
    <source>
        <dbReference type="ARBA" id="ARBA00022475"/>
    </source>
</evidence>
<dbReference type="EMBL" id="VIKS01000015">
    <property type="protein sequence ID" value="TQV82959.1"/>
    <property type="molecule type" value="Genomic_DNA"/>
</dbReference>
<dbReference type="PANTHER" id="PTHR33446">
    <property type="entry name" value="PROTEIN TONB-RELATED"/>
    <property type="match status" value="1"/>
</dbReference>
<evidence type="ECO:0000256" key="1">
    <source>
        <dbReference type="ARBA" id="ARBA00004383"/>
    </source>
</evidence>
<accession>A0A545U0H5</accession>
<comment type="caution">
    <text evidence="12">The sequence shown here is derived from an EMBL/GenBank/DDBJ whole genome shotgun (WGS) entry which is preliminary data.</text>
</comment>
<dbReference type="RefSeq" id="WP_142934731.1">
    <property type="nucleotide sequence ID" value="NZ_ML660171.1"/>
</dbReference>
<dbReference type="Pfam" id="PF16036">
    <property type="entry name" value="Chalcone_3"/>
    <property type="match status" value="1"/>
</dbReference>
<dbReference type="Proteomes" id="UP000315439">
    <property type="component" value="Unassembled WGS sequence"/>
</dbReference>
<dbReference type="NCBIfam" id="TIGR01352">
    <property type="entry name" value="tonB_Cterm"/>
    <property type="match status" value="1"/>
</dbReference>
<dbReference type="InterPro" id="IPR051045">
    <property type="entry name" value="TonB-dependent_transducer"/>
</dbReference>
<evidence type="ECO:0000313" key="12">
    <source>
        <dbReference type="EMBL" id="TQV82959.1"/>
    </source>
</evidence>
<keyword evidence="6" id="KW-0812">Transmembrane</keyword>
<feature type="compositionally biased region" description="Low complexity" evidence="10">
    <location>
        <begin position="233"/>
        <end position="247"/>
    </location>
</feature>
<dbReference type="SUPFAM" id="SSF74653">
    <property type="entry name" value="TolA/TonB C-terminal domain"/>
    <property type="match status" value="1"/>
</dbReference>
<evidence type="ECO:0000313" key="13">
    <source>
        <dbReference type="Proteomes" id="UP000315439"/>
    </source>
</evidence>
<dbReference type="GO" id="GO:0098797">
    <property type="term" value="C:plasma membrane protein complex"/>
    <property type="evidence" value="ECO:0007669"/>
    <property type="project" value="TreeGrafter"/>
</dbReference>